<evidence type="ECO:0000256" key="1">
    <source>
        <dbReference type="SAM" id="Phobius"/>
    </source>
</evidence>
<proteinExistence type="predicted"/>
<dbReference type="EMBL" id="UINC01001087">
    <property type="protein sequence ID" value="SUZ70324.1"/>
    <property type="molecule type" value="Genomic_DNA"/>
</dbReference>
<keyword evidence="1" id="KW-1133">Transmembrane helix</keyword>
<dbReference type="AlphaFoldDB" id="A0A381PUL4"/>
<feature type="transmembrane region" description="Helical" evidence="1">
    <location>
        <begin position="20"/>
        <end position="38"/>
    </location>
</feature>
<gene>
    <name evidence="2" type="ORF">METZ01_LOCUS23178</name>
</gene>
<reference evidence="2" key="1">
    <citation type="submission" date="2018-05" db="EMBL/GenBank/DDBJ databases">
        <authorList>
            <person name="Lanie J.A."/>
            <person name="Ng W.-L."/>
            <person name="Kazmierczak K.M."/>
            <person name="Andrzejewski T.M."/>
            <person name="Davidsen T.M."/>
            <person name="Wayne K.J."/>
            <person name="Tettelin H."/>
            <person name="Glass J.I."/>
            <person name="Rusch D."/>
            <person name="Podicherti R."/>
            <person name="Tsui H.-C.T."/>
            <person name="Winkler M.E."/>
        </authorList>
    </citation>
    <scope>NUCLEOTIDE SEQUENCE</scope>
</reference>
<accession>A0A381PUL4</accession>
<keyword evidence="1" id="KW-0472">Membrane</keyword>
<name>A0A381PUL4_9ZZZZ</name>
<sequence>MSDLDEKKETEDKEDSKADAITAVLIISCLTVATYIWVSSQ</sequence>
<protein>
    <submittedName>
        <fullName evidence="2">Uncharacterized protein</fullName>
    </submittedName>
</protein>
<organism evidence="2">
    <name type="scientific">marine metagenome</name>
    <dbReference type="NCBI Taxonomy" id="408172"/>
    <lineage>
        <taxon>unclassified sequences</taxon>
        <taxon>metagenomes</taxon>
        <taxon>ecological metagenomes</taxon>
    </lineage>
</organism>
<keyword evidence="1" id="KW-0812">Transmembrane</keyword>
<evidence type="ECO:0000313" key="2">
    <source>
        <dbReference type="EMBL" id="SUZ70324.1"/>
    </source>
</evidence>